<gene>
    <name evidence="1" type="ORF">L2422_06715</name>
</gene>
<evidence type="ECO:0000313" key="1">
    <source>
        <dbReference type="EMBL" id="MCZ3845185.1"/>
    </source>
</evidence>
<protein>
    <submittedName>
        <fullName evidence="1">Uncharacterized protein</fullName>
    </submittedName>
</protein>
<sequence>MQKTTVKLIKLGASKEADEVKEFRSSLEANYFLGRPKDYLWHRLSRRHSLVSSVDNTIYFVAQYGRSKYHLDEKLINRGNLTDDFNVMPLGREVIIQYRKEPRQSRKLKLSERLAIIAKLEAEFGSLSAVPEDNPLLVMLREKIDTEEKNQYFEVKVEDKAKYIKKKPAALVEKAESLLKYGVSPREISEKLNVRAAWVYKIANSKSIPIRKMYAYKLVSKQPSNPRFNRPLYASCLADIARYLGVSATNLYRKLDKLGYSMECVQKYFGDLKNGEDYICAVGVRTKGYGDQFFD</sequence>
<proteinExistence type="predicted"/>
<accession>A0AAP3GXB6</accession>
<dbReference type="EMBL" id="JAKHLF010000011">
    <property type="protein sequence ID" value="MCZ3845185.1"/>
    <property type="molecule type" value="Genomic_DNA"/>
</dbReference>
<reference evidence="1" key="1">
    <citation type="submission" date="2022-01" db="EMBL/GenBank/DDBJ databases">
        <title>VMRC isolate genome collection.</title>
        <authorList>
            <person name="France M."/>
            <person name="Rutt L."/>
            <person name="Humphrys M."/>
            <person name="Ravel J."/>
        </authorList>
    </citation>
    <scope>NUCLEOTIDE SEQUENCE</scope>
    <source>
        <strain evidence="1">C0127B5</strain>
    </source>
</reference>
<organism evidence="1 2">
    <name type="scientific">Lactobacillus mulieris</name>
    <dbReference type="NCBI Taxonomy" id="2508708"/>
    <lineage>
        <taxon>Bacteria</taxon>
        <taxon>Bacillati</taxon>
        <taxon>Bacillota</taxon>
        <taxon>Bacilli</taxon>
        <taxon>Lactobacillales</taxon>
        <taxon>Lactobacillaceae</taxon>
        <taxon>Lactobacillus</taxon>
    </lineage>
</organism>
<dbReference type="AlphaFoldDB" id="A0AAP3GXB6"/>
<dbReference type="RefSeq" id="WP_144852272.1">
    <property type="nucleotide sequence ID" value="NZ_JAKHFC010000019.1"/>
</dbReference>
<dbReference type="Proteomes" id="UP001213015">
    <property type="component" value="Unassembled WGS sequence"/>
</dbReference>
<name>A0AAP3GXB6_9LACO</name>
<comment type="caution">
    <text evidence="1">The sequence shown here is derived from an EMBL/GenBank/DDBJ whole genome shotgun (WGS) entry which is preliminary data.</text>
</comment>
<evidence type="ECO:0000313" key="2">
    <source>
        <dbReference type="Proteomes" id="UP001213015"/>
    </source>
</evidence>